<evidence type="ECO:0000313" key="6">
    <source>
        <dbReference type="Proteomes" id="UP000197025"/>
    </source>
</evidence>
<dbReference type="EMBL" id="FYEK01000072">
    <property type="protein sequence ID" value="SNB74161.1"/>
    <property type="molecule type" value="Genomic_DNA"/>
</dbReference>
<evidence type="ECO:0000256" key="1">
    <source>
        <dbReference type="ARBA" id="ARBA00022729"/>
    </source>
</evidence>
<evidence type="ECO:0000259" key="3">
    <source>
        <dbReference type="SMART" id="SM00062"/>
    </source>
</evidence>
<evidence type="ECO:0000256" key="2">
    <source>
        <dbReference type="SAM" id="SignalP"/>
    </source>
</evidence>
<dbReference type="SUPFAM" id="SSF53850">
    <property type="entry name" value="Periplasmic binding protein-like II"/>
    <property type="match status" value="1"/>
</dbReference>
<dbReference type="Pfam" id="PF00497">
    <property type="entry name" value="SBP_bac_3"/>
    <property type="match status" value="1"/>
</dbReference>
<feature type="domain" description="Solute-binding protein family 3/N-terminal" evidence="3">
    <location>
        <begin position="41"/>
        <end position="263"/>
    </location>
</feature>
<dbReference type="GO" id="GO:0015276">
    <property type="term" value="F:ligand-gated monoatomic ion channel activity"/>
    <property type="evidence" value="ECO:0007669"/>
    <property type="project" value="InterPro"/>
</dbReference>
<dbReference type="CDD" id="cd13624">
    <property type="entry name" value="PBP2_Arg_Lys_His"/>
    <property type="match status" value="1"/>
</dbReference>
<evidence type="ECO:0000313" key="5">
    <source>
        <dbReference type="EMBL" id="SNB74161.1"/>
    </source>
</evidence>
<dbReference type="AlphaFoldDB" id="A0A212RNP2"/>
<evidence type="ECO:0000259" key="4">
    <source>
        <dbReference type="SMART" id="SM00079"/>
    </source>
</evidence>
<proteinExistence type="predicted"/>
<organism evidence="5 6">
    <name type="scientific">Thermoflexus hugenholtzii JAD2</name>
    <dbReference type="NCBI Taxonomy" id="877466"/>
    <lineage>
        <taxon>Bacteria</taxon>
        <taxon>Bacillati</taxon>
        <taxon>Chloroflexota</taxon>
        <taxon>Thermoflexia</taxon>
        <taxon>Thermoflexales</taxon>
        <taxon>Thermoflexaceae</taxon>
        <taxon>Thermoflexus</taxon>
    </lineage>
</organism>
<dbReference type="RefSeq" id="WP_088572274.1">
    <property type="nucleotide sequence ID" value="NZ_FYEK01000072.1"/>
</dbReference>
<dbReference type="GO" id="GO:0016020">
    <property type="term" value="C:membrane"/>
    <property type="evidence" value="ECO:0007669"/>
    <property type="project" value="InterPro"/>
</dbReference>
<dbReference type="SMART" id="SM00062">
    <property type="entry name" value="PBPb"/>
    <property type="match status" value="1"/>
</dbReference>
<dbReference type="PANTHER" id="PTHR35936:SF19">
    <property type="entry name" value="AMINO-ACID-BINDING PROTEIN YXEM-RELATED"/>
    <property type="match status" value="1"/>
</dbReference>
<sequence length="267" mass="29270">MRRLLWGILIAALLAVACQPAATPTPAPGAGGQLPDLGGRELKIASDTTYPPFEFVDPKTNEIVGFDVDLVNEICKLLNCKPKIISTAWEGIFAGLEQKQFDLAASGITITEERKQKFDFSDSYLRYGQVVLVRADEERIKSKDDLKDKIVGVQIGTTNEETAKTLVADEAKQLKRYDTFDLAVRALLAKDVDAVVIDSPAADGFMAQNPGKLKIAGEPFTSEDLGLCFPKGSDLVAPFNAALKVLKENGTLDRLYQKWFKEYKPGQ</sequence>
<feature type="chain" id="PRO_5013120971" evidence="2">
    <location>
        <begin position="23"/>
        <end position="267"/>
    </location>
</feature>
<protein>
    <submittedName>
        <fullName evidence="5">Polar amino acid transport system substrate-binding protein</fullName>
    </submittedName>
</protein>
<dbReference type="FunCoup" id="A0A212RNP2">
    <property type="interactions" value="72"/>
</dbReference>
<dbReference type="PANTHER" id="PTHR35936">
    <property type="entry name" value="MEMBRANE-BOUND LYTIC MUREIN TRANSGLYCOSYLASE F"/>
    <property type="match status" value="1"/>
</dbReference>
<accession>A0A212RNP2</accession>
<dbReference type="InterPro" id="IPR001320">
    <property type="entry name" value="Iontro_rcpt_C"/>
</dbReference>
<feature type="signal peptide" evidence="2">
    <location>
        <begin position="1"/>
        <end position="22"/>
    </location>
</feature>
<keyword evidence="1 2" id="KW-0732">Signal</keyword>
<gene>
    <name evidence="5" type="ORF">SAMN02746019_00017560</name>
</gene>
<dbReference type="Proteomes" id="UP000197025">
    <property type="component" value="Unassembled WGS sequence"/>
</dbReference>
<keyword evidence="6" id="KW-1185">Reference proteome</keyword>
<dbReference type="SMART" id="SM00079">
    <property type="entry name" value="PBPe"/>
    <property type="match status" value="1"/>
</dbReference>
<dbReference type="PROSITE" id="PS51257">
    <property type="entry name" value="PROKAR_LIPOPROTEIN"/>
    <property type="match status" value="1"/>
</dbReference>
<dbReference type="OrthoDB" id="9774451at2"/>
<name>A0A212RNP2_9CHLR</name>
<dbReference type="InParanoid" id="A0A212RNP2"/>
<dbReference type="Gene3D" id="3.40.190.10">
    <property type="entry name" value="Periplasmic binding protein-like II"/>
    <property type="match status" value="2"/>
</dbReference>
<feature type="domain" description="Ionotropic glutamate receptor C-terminal" evidence="4">
    <location>
        <begin position="41"/>
        <end position="262"/>
    </location>
</feature>
<dbReference type="InterPro" id="IPR001638">
    <property type="entry name" value="Solute-binding_3/MltF_N"/>
</dbReference>
<reference evidence="6" key="1">
    <citation type="submission" date="2017-06" db="EMBL/GenBank/DDBJ databases">
        <authorList>
            <person name="Varghese N."/>
            <person name="Submissions S."/>
        </authorList>
    </citation>
    <scope>NUCLEOTIDE SEQUENCE [LARGE SCALE GENOMIC DNA]</scope>
    <source>
        <strain evidence="6">JAD2</strain>
    </source>
</reference>